<name>A0AC61KXY2_9EURY</name>
<dbReference type="Proteomes" id="UP000248329">
    <property type="component" value="Unassembled WGS sequence"/>
</dbReference>
<comment type="caution">
    <text evidence="1">The sequence shown here is derived from an EMBL/GenBank/DDBJ whole genome shotgun (WGS) entry which is preliminary data.</text>
</comment>
<accession>A0AC61KXY2</accession>
<sequence>MKSEVKNWLEQAEHDIDIAEYNFDGNMLDAAAFYSQQAAEKALKSLHISKFNEL</sequence>
<protein>
    <submittedName>
        <fullName evidence="1">Uncharacterized protein</fullName>
    </submittedName>
</protein>
<reference evidence="1" key="1">
    <citation type="submission" date="2018-01" db="EMBL/GenBank/DDBJ databases">
        <authorList>
            <person name="Krukenberg V."/>
        </authorList>
    </citation>
    <scope>NUCLEOTIDE SEQUENCE</scope>
    <source>
        <strain evidence="1">E20ANME2</strain>
    </source>
</reference>
<evidence type="ECO:0000313" key="2">
    <source>
        <dbReference type="Proteomes" id="UP000248329"/>
    </source>
</evidence>
<proteinExistence type="predicted"/>
<evidence type="ECO:0000313" key="1">
    <source>
        <dbReference type="EMBL" id="PXF56490.1"/>
    </source>
</evidence>
<gene>
    <name evidence="1" type="ORF">C4B59_16845</name>
</gene>
<dbReference type="EMBL" id="PQXF01000102">
    <property type="protein sequence ID" value="PXF56490.1"/>
    <property type="molecule type" value="Genomic_DNA"/>
</dbReference>
<organism evidence="1 2">
    <name type="scientific">Candidatus Methanogaster sp</name>
    <dbReference type="NCBI Taxonomy" id="3386292"/>
    <lineage>
        <taxon>Archaea</taxon>
        <taxon>Methanobacteriati</taxon>
        <taxon>Methanobacteriota</taxon>
        <taxon>Stenosarchaea group</taxon>
        <taxon>Methanomicrobia</taxon>
        <taxon>Methanosarcinales</taxon>
        <taxon>ANME-2 cluster</taxon>
        <taxon>Candidatus Methanogasteraceae</taxon>
        <taxon>Candidatus Methanogaster</taxon>
    </lineage>
</organism>